<feature type="domain" description="IPT/TIG" evidence="2">
    <location>
        <begin position="60"/>
        <end position="114"/>
    </location>
</feature>
<evidence type="ECO:0000313" key="3">
    <source>
        <dbReference type="EMBL" id="PIO34042.1"/>
    </source>
</evidence>
<keyword evidence="1" id="KW-0732">Signal</keyword>
<feature type="domain" description="IPT/TIG" evidence="2">
    <location>
        <begin position="2"/>
        <end position="56"/>
    </location>
</feature>
<dbReference type="Gene3D" id="2.60.40.10">
    <property type="entry name" value="Immunoglobulins"/>
    <property type="match status" value="2"/>
</dbReference>
<gene>
    <name evidence="3" type="ORF">AB205_0052100</name>
</gene>
<dbReference type="AlphaFoldDB" id="A0A2G9S1M1"/>
<dbReference type="PANTHER" id="PTHR46769">
    <property type="entry name" value="POLYCYSTIC KIDNEY AND HEPATIC DISEASE 1 (AUTOSOMAL RECESSIVE)-LIKE 1"/>
    <property type="match status" value="1"/>
</dbReference>
<dbReference type="Pfam" id="PF01833">
    <property type="entry name" value="TIG"/>
    <property type="match status" value="2"/>
</dbReference>
<dbReference type="InterPro" id="IPR002909">
    <property type="entry name" value="IPT_dom"/>
</dbReference>
<dbReference type="PANTHER" id="PTHR46769:SF2">
    <property type="entry name" value="FIBROCYSTIN-L ISOFORM 2 PRECURSOR-RELATED"/>
    <property type="match status" value="1"/>
</dbReference>
<dbReference type="InterPro" id="IPR013783">
    <property type="entry name" value="Ig-like_fold"/>
</dbReference>
<dbReference type="Proteomes" id="UP000228934">
    <property type="component" value="Unassembled WGS sequence"/>
</dbReference>
<dbReference type="InterPro" id="IPR052387">
    <property type="entry name" value="Fibrocystin"/>
</dbReference>
<name>A0A2G9S1M1_AQUCT</name>
<sequence>ADNAVFIGTSSCEQIEWTSTNITCVLPALPPGTYPVLVHVANWGYAVSSTEVSIKYILNVNSISPEYGSVYGGSHVTLRGSGFSSNPQDILVQIGSLPCNVSVSSDTELTCVIQGPKNIFTVTNEGSNARK</sequence>
<evidence type="ECO:0000256" key="1">
    <source>
        <dbReference type="ARBA" id="ARBA00022729"/>
    </source>
</evidence>
<dbReference type="EMBL" id="KV928796">
    <property type="protein sequence ID" value="PIO34042.1"/>
    <property type="molecule type" value="Genomic_DNA"/>
</dbReference>
<dbReference type="OrthoDB" id="120976at2759"/>
<keyword evidence="4" id="KW-1185">Reference proteome</keyword>
<dbReference type="CDD" id="cd00603">
    <property type="entry name" value="IPT_PCSR"/>
    <property type="match status" value="1"/>
</dbReference>
<dbReference type="SUPFAM" id="SSF81296">
    <property type="entry name" value="E set domains"/>
    <property type="match status" value="2"/>
</dbReference>
<evidence type="ECO:0000313" key="4">
    <source>
        <dbReference type="Proteomes" id="UP000228934"/>
    </source>
</evidence>
<proteinExistence type="predicted"/>
<reference evidence="4" key="1">
    <citation type="journal article" date="2017" name="Nat. Commun.">
        <title>The North American bullfrog draft genome provides insight into hormonal regulation of long noncoding RNA.</title>
        <authorList>
            <person name="Hammond S.A."/>
            <person name="Warren R.L."/>
            <person name="Vandervalk B.P."/>
            <person name="Kucuk E."/>
            <person name="Khan H."/>
            <person name="Gibb E.A."/>
            <person name="Pandoh P."/>
            <person name="Kirk H."/>
            <person name="Zhao Y."/>
            <person name="Jones M."/>
            <person name="Mungall A.J."/>
            <person name="Coope R."/>
            <person name="Pleasance S."/>
            <person name="Moore R.A."/>
            <person name="Holt R.A."/>
            <person name="Round J.M."/>
            <person name="Ohora S."/>
            <person name="Walle B.V."/>
            <person name="Veldhoen N."/>
            <person name="Helbing C.C."/>
            <person name="Birol I."/>
        </authorList>
    </citation>
    <scope>NUCLEOTIDE SEQUENCE [LARGE SCALE GENOMIC DNA]</scope>
</reference>
<organism evidence="3 4">
    <name type="scientific">Aquarana catesbeiana</name>
    <name type="common">American bullfrog</name>
    <name type="synonym">Rana catesbeiana</name>
    <dbReference type="NCBI Taxonomy" id="8400"/>
    <lineage>
        <taxon>Eukaryota</taxon>
        <taxon>Metazoa</taxon>
        <taxon>Chordata</taxon>
        <taxon>Craniata</taxon>
        <taxon>Vertebrata</taxon>
        <taxon>Euteleostomi</taxon>
        <taxon>Amphibia</taxon>
        <taxon>Batrachia</taxon>
        <taxon>Anura</taxon>
        <taxon>Neobatrachia</taxon>
        <taxon>Ranoidea</taxon>
        <taxon>Ranidae</taxon>
        <taxon>Aquarana</taxon>
    </lineage>
</organism>
<feature type="non-terminal residue" evidence="3">
    <location>
        <position position="1"/>
    </location>
</feature>
<protein>
    <recommendedName>
        <fullName evidence="2">IPT/TIG domain-containing protein</fullName>
    </recommendedName>
</protein>
<accession>A0A2G9S1M1</accession>
<dbReference type="InterPro" id="IPR014756">
    <property type="entry name" value="Ig_E-set"/>
</dbReference>
<evidence type="ECO:0000259" key="2">
    <source>
        <dbReference type="Pfam" id="PF01833"/>
    </source>
</evidence>